<protein>
    <submittedName>
        <fullName evidence="1">Uncharacterized protein</fullName>
    </submittedName>
</protein>
<keyword evidence="2" id="KW-1185">Reference proteome</keyword>
<dbReference type="EMBL" id="CP049742">
    <property type="protein sequence ID" value="QPC46709.1"/>
    <property type="molecule type" value="Genomic_DNA"/>
</dbReference>
<evidence type="ECO:0000313" key="2">
    <source>
        <dbReference type="Proteomes" id="UP000593626"/>
    </source>
</evidence>
<dbReference type="AlphaFoldDB" id="A0A7S8CB27"/>
<dbReference type="Pfam" id="PF21835">
    <property type="entry name" value="YIEGIA_cap"/>
    <property type="match status" value="1"/>
</dbReference>
<gene>
    <name evidence="1" type="ORF">G8O30_06910</name>
</gene>
<accession>A0A7S8CB27</accession>
<dbReference type="InterPro" id="IPR054055">
    <property type="entry name" value="YpzH"/>
</dbReference>
<dbReference type="RefSeq" id="WP_239674243.1">
    <property type="nucleotide sequence ID" value="NZ_CP049742.1"/>
</dbReference>
<organism evidence="1 2">
    <name type="scientific">Mangrovibacillus cuniculi</name>
    <dbReference type="NCBI Taxonomy" id="2593652"/>
    <lineage>
        <taxon>Bacteria</taxon>
        <taxon>Bacillati</taxon>
        <taxon>Bacillota</taxon>
        <taxon>Bacilli</taxon>
        <taxon>Bacillales</taxon>
        <taxon>Bacillaceae</taxon>
        <taxon>Mangrovibacillus</taxon>
    </lineage>
</organism>
<name>A0A7S8CB27_9BACI</name>
<reference evidence="1 2" key="1">
    <citation type="submission" date="2019-07" db="EMBL/GenBank/DDBJ databases">
        <title>Genome sequence of 2 isolates from Red Sea Mangroves.</title>
        <authorList>
            <person name="Sefrji F."/>
            <person name="Michoud G."/>
            <person name="Merlino G."/>
            <person name="Daffonchio D."/>
        </authorList>
    </citation>
    <scope>NUCLEOTIDE SEQUENCE [LARGE SCALE GENOMIC DNA]</scope>
    <source>
        <strain evidence="1 2">R1DC41</strain>
    </source>
</reference>
<sequence>MIFEKGILAAITTSPRKVPSGIAVFHCDDEEELKLVSSNLEYILDGIAHEVTPDVFIIVKH</sequence>
<dbReference type="KEGG" id="mcui:G8O30_06910"/>
<dbReference type="Proteomes" id="UP000593626">
    <property type="component" value="Chromosome"/>
</dbReference>
<proteinExistence type="predicted"/>
<evidence type="ECO:0000313" key="1">
    <source>
        <dbReference type="EMBL" id="QPC46709.1"/>
    </source>
</evidence>